<sequence length="54" mass="5764">MEDKLTLIKVFAGTSSQGTVLEELPAECLSDQIFKLCASPELALGIANVRSLLV</sequence>
<gene>
    <name evidence="1" type="ORF">BFO01nite_17060</name>
</gene>
<proteinExistence type="predicted"/>
<comment type="caution">
    <text evidence="1">The sequence shown here is derived from an EMBL/GenBank/DDBJ whole genome shotgun (WGS) entry which is preliminary data.</text>
</comment>
<protein>
    <submittedName>
        <fullName evidence="1">Uncharacterized protein</fullName>
    </submittedName>
</protein>
<keyword evidence="2" id="KW-1185">Reference proteome</keyword>
<accession>A0ABQ0T4Q5</accession>
<evidence type="ECO:0000313" key="2">
    <source>
        <dbReference type="Proteomes" id="UP000319498"/>
    </source>
</evidence>
<dbReference type="RefSeq" id="WP_160309989.1">
    <property type="nucleotide sequence ID" value="NZ_BJOL01000010.1"/>
</dbReference>
<dbReference type="GeneID" id="87589150"/>
<dbReference type="Proteomes" id="UP000319498">
    <property type="component" value="Unassembled WGS sequence"/>
</dbReference>
<name>A0ABQ0T4Q5_9BACL</name>
<evidence type="ECO:0000313" key="1">
    <source>
        <dbReference type="EMBL" id="GED57574.1"/>
    </source>
</evidence>
<reference evidence="1 2" key="1">
    <citation type="submission" date="2019-06" db="EMBL/GenBank/DDBJ databases">
        <title>Whole genome shotgun sequence of Brevibacillus formosus NBRC 15716.</title>
        <authorList>
            <person name="Hosoyama A."/>
            <person name="Uohara A."/>
            <person name="Ohji S."/>
            <person name="Ichikawa N."/>
        </authorList>
    </citation>
    <scope>NUCLEOTIDE SEQUENCE [LARGE SCALE GENOMIC DNA]</scope>
    <source>
        <strain evidence="1 2">NBRC 15716</strain>
    </source>
</reference>
<organism evidence="1 2">
    <name type="scientific">Brevibacillus formosus</name>
    <dbReference type="NCBI Taxonomy" id="54913"/>
    <lineage>
        <taxon>Bacteria</taxon>
        <taxon>Bacillati</taxon>
        <taxon>Bacillota</taxon>
        <taxon>Bacilli</taxon>
        <taxon>Bacillales</taxon>
        <taxon>Paenibacillaceae</taxon>
        <taxon>Brevibacillus</taxon>
    </lineage>
</organism>
<dbReference type="EMBL" id="BJOL01000010">
    <property type="protein sequence ID" value="GED57574.1"/>
    <property type="molecule type" value="Genomic_DNA"/>
</dbReference>